<protein>
    <recommendedName>
        <fullName evidence="3">NTF2 fold immunity protein domain-containing protein</fullName>
    </recommendedName>
</protein>
<name>A0A9X1JTH2_9FLAO</name>
<dbReference type="RefSeq" id="WP_218547842.1">
    <property type="nucleotide sequence ID" value="NZ_JAGSPD010000019.1"/>
</dbReference>
<evidence type="ECO:0000313" key="1">
    <source>
        <dbReference type="EMBL" id="MBV7270622.1"/>
    </source>
</evidence>
<proteinExistence type="predicted"/>
<reference evidence="1" key="1">
    <citation type="submission" date="2021-04" db="EMBL/GenBank/DDBJ databases">
        <authorList>
            <person name="Pira H."/>
            <person name="Risdian C."/>
            <person name="Wink J."/>
        </authorList>
    </citation>
    <scope>NUCLEOTIDE SEQUENCE</scope>
    <source>
        <strain evidence="1">WHY3</strain>
    </source>
</reference>
<gene>
    <name evidence="1" type="ORF">KCG49_15645</name>
</gene>
<evidence type="ECO:0008006" key="3">
    <source>
        <dbReference type="Google" id="ProtNLM"/>
    </source>
</evidence>
<keyword evidence="2" id="KW-1185">Reference proteome</keyword>
<comment type="caution">
    <text evidence="1">The sequence shown here is derived from an EMBL/GenBank/DDBJ whole genome shotgun (WGS) entry which is preliminary data.</text>
</comment>
<dbReference type="AlphaFoldDB" id="A0A9X1JTH2"/>
<evidence type="ECO:0000313" key="2">
    <source>
        <dbReference type="Proteomes" id="UP001138894"/>
    </source>
</evidence>
<sequence>MQKTETPQEIIERLNIDSSQSSEKFQHLSNEILVFLIKNLRALDSLEKEIYERSLDLKNPKEPNQVQPGEKELWKEYTMRYREITSLICIKPNDWRGRSFGNRPKYDYLNYPDTRLLFIMKSAKRAVVETYFNYAVKEKEQFILKKDGDHWKIDVKKHGFQSEEKWYTVKFL</sequence>
<organism evidence="1 2">
    <name type="scientific">Winogradskyella luteola</name>
    <dbReference type="NCBI Taxonomy" id="2828330"/>
    <lineage>
        <taxon>Bacteria</taxon>
        <taxon>Pseudomonadati</taxon>
        <taxon>Bacteroidota</taxon>
        <taxon>Flavobacteriia</taxon>
        <taxon>Flavobacteriales</taxon>
        <taxon>Flavobacteriaceae</taxon>
        <taxon>Winogradskyella</taxon>
    </lineage>
</organism>
<accession>A0A9X1JTH2</accession>
<dbReference type="Proteomes" id="UP001138894">
    <property type="component" value="Unassembled WGS sequence"/>
</dbReference>
<dbReference type="EMBL" id="JAGSPD010000019">
    <property type="protein sequence ID" value="MBV7270622.1"/>
    <property type="molecule type" value="Genomic_DNA"/>
</dbReference>